<proteinExistence type="predicted"/>
<dbReference type="Proteomes" id="UP000000662">
    <property type="component" value="Chromosome 1"/>
</dbReference>
<feature type="chain" id="PRO_5004169184" evidence="1">
    <location>
        <begin position="24"/>
        <end position="397"/>
    </location>
</feature>
<name>Q0BD04_BURCM</name>
<keyword evidence="3" id="KW-1185">Reference proteome</keyword>
<evidence type="ECO:0000313" key="3">
    <source>
        <dbReference type="Proteomes" id="UP000000662"/>
    </source>
</evidence>
<dbReference type="AlphaFoldDB" id="Q0BD04"/>
<gene>
    <name evidence="2" type="ordered locus">Bamb_2413</name>
</gene>
<keyword evidence="1" id="KW-0732">Signal</keyword>
<organism evidence="2 3">
    <name type="scientific">Burkholderia ambifaria (strain ATCC BAA-244 / DSM 16087 / CCUG 44356 / LMG 19182 / AMMD)</name>
    <name type="common">Burkholderia cepacia (strain AMMD)</name>
    <dbReference type="NCBI Taxonomy" id="339670"/>
    <lineage>
        <taxon>Bacteria</taxon>
        <taxon>Pseudomonadati</taxon>
        <taxon>Pseudomonadota</taxon>
        <taxon>Betaproteobacteria</taxon>
        <taxon>Burkholderiales</taxon>
        <taxon>Burkholderiaceae</taxon>
        <taxon>Burkholderia</taxon>
        <taxon>Burkholderia cepacia complex</taxon>
    </lineage>
</organism>
<dbReference type="EMBL" id="CP000440">
    <property type="protein sequence ID" value="ABI87969.1"/>
    <property type="molecule type" value="Genomic_DNA"/>
</dbReference>
<reference evidence="2" key="1">
    <citation type="submission" date="2009-01" db="EMBL/GenBank/DDBJ databases">
        <title>Complete sequence of Chromosome 1 of Burkholderia cepacia AMMD.</title>
        <authorList>
            <consortium name="US DOE Joint Genome Institute"/>
            <person name="Copeland A."/>
            <person name="Lucas S."/>
            <person name="Lapidus A."/>
            <person name="Barry K."/>
            <person name="Detter J.C."/>
            <person name="Glavina del Rio T."/>
            <person name="Hammon N."/>
            <person name="Israni S."/>
            <person name="Pitluck S."/>
            <person name="Bruce D."/>
            <person name="Chain P."/>
            <person name="Malfatti S."/>
            <person name="Shin M."/>
            <person name="Vergez L."/>
            <person name="Schmutz J."/>
            <person name="Larimer F."/>
            <person name="Land M."/>
            <person name="Hauser L."/>
            <person name="Kyrpides N."/>
            <person name="Kim E."/>
            <person name="Parke J."/>
            <person name="Coenye T."/>
            <person name="Konstantinidis K."/>
            <person name="Ramette A."/>
            <person name="Tiedje J."/>
            <person name="Richardson P."/>
        </authorList>
    </citation>
    <scope>NUCLEOTIDE SEQUENCE [LARGE SCALE GENOMIC DNA]</scope>
    <source>
        <strain evidence="2">AMMD</strain>
    </source>
</reference>
<dbReference type="KEGG" id="bam:Bamb_2413"/>
<evidence type="ECO:0000256" key="1">
    <source>
        <dbReference type="SAM" id="SignalP"/>
    </source>
</evidence>
<sequence length="397" mass="37306">MTLTMKRLLIALIASAISIASGAATYVPVTLLNPAGSTTGQAIISNGPSSGPAWSSIVDSVVAGSGVAVSGATGNVTVSVATNGIALGQIAQQAANSVLANATSSMGNVTAFTMPSCSSSVNALQWTSGSGFACNSSINAASLGGTAAASYALLASPSLTGTPTAPTATTGTNTTQLATTAFVNNSITAATGRLLNVQVFSTSGTYTPTTGTTHALLRVQAPGGGSGGTSTTTSSTISISAPGSAGSFAEAWWSAPASQTVTIGSPGTGGAAAGAGGTGGTTSVGSIISCPGGIGGSAGAASTPPFVVAPAASPSSCTISGATAVLSIGGGRGQFAHALSTSAADVPTGGSGYLGSASYGTPPGYGSGASGASIGISATGATGFTASPGIVIFYEYQ</sequence>
<accession>Q0BD04</accession>
<protein>
    <submittedName>
        <fullName evidence="2">Uncharacterized protein</fullName>
    </submittedName>
</protein>
<feature type="signal peptide" evidence="1">
    <location>
        <begin position="1"/>
        <end position="23"/>
    </location>
</feature>
<evidence type="ECO:0000313" key="2">
    <source>
        <dbReference type="EMBL" id="ABI87969.1"/>
    </source>
</evidence>